<dbReference type="Proteomes" id="UP000289650">
    <property type="component" value="Unassembled WGS sequence"/>
</dbReference>
<dbReference type="OrthoDB" id="7202514at2"/>
<comment type="caution">
    <text evidence="1">The sequence shown here is derived from an EMBL/GenBank/DDBJ whole genome shotgun (WGS) entry which is preliminary data.</text>
</comment>
<dbReference type="EMBL" id="QWEX01000002">
    <property type="protein sequence ID" value="RXV68593.1"/>
    <property type="molecule type" value="Genomic_DNA"/>
</dbReference>
<protein>
    <submittedName>
        <fullName evidence="1">Uncharacterized protein</fullName>
    </submittedName>
</protein>
<gene>
    <name evidence="1" type="ORF">D1006_25915</name>
</gene>
<accession>A0A4Q2AG88</accession>
<reference evidence="1 2" key="1">
    <citation type="submission" date="2018-08" db="EMBL/GenBank/DDBJ databases">
        <title>Mountain-cultivated ginseng endophyte, Burkholderia stabilis and its activity against ginseng root rot disease.</title>
        <authorList>
            <person name="Tapan Kumar M."/>
            <person name="Bae H."/>
            <person name="Shanmugam G."/>
            <person name="Jeon J."/>
        </authorList>
    </citation>
    <scope>NUCLEOTIDE SEQUENCE [LARGE SCALE GENOMIC DNA]</scope>
    <source>
        <strain evidence="1 2">EB159</strain>
    </source>
</reference>
<dbReference type="AlphaFoldDB" id="A0A4Q2AG88"/>
<evidence type="ECO:0000313" key="1">
    <source>
        <dbReference type="EMBL" id="RXV68593.1"/>
    </source>
</evidence>
<name>A0A4Q2AG88_9BURK</name>
<evidence type="ECO:0000313" key="2">
    <source>
        <dbReference type="Proteomes" id="UP000289650"/>
    </source>
</evidence>
<dbReference type="RefSeq" id="WP_129516172.1">
    <property type="nucleotide sequence ID" value="NZ_QWEX01000002.1"/>
</dbReference>
<organism evidence="1 2">
    <name type="scientific">Burkholderia stabilis</name>
    <dbReference type="NCBI Taxonomy" id="95485"/>
    <lineage>
        <taxon>Bacteria</taxon>
        <taxon>Pseudomonadati</taxon>
        <taxon>Pseudomonadota</taxon>
        <taxon>Betaproteobacteria</taxon>
        <taxon>Burkholderiales</taxon>
        <taxon>Burkholderiaceae</taxon>
        <taxon>Burkholderia</taxon>
        <taxon>Burkholderia cepacia complex</taxon>
    </lineage>
</organism>
<proteinExistence type="predicted"/>
<sequence>MAPYPLDKNRVAFGVVAVNRDTDSASNTTEAVLSMYLMDGPRVRSILDRLLVYWRTSGIFYDCAGEVEEVKRKLTVGPAGSAGYATLKASETSATYASPHKGKSSPDCNVRAINAKHGDYSIQYRNGRYEVPKDLQPFARRVPSRVHTVDARRRGQAALINRTRDAHRCHSAQ</sequence>